<dbReference type="KEGG" id="elut:CKA38_00230"/>
<feature type="site" description="Deprotonates C-terminal active site Cys" evidence="8">
    <location>
        <position position="25"/>
    </location>
</feature>
<feature type="domain" description="Thioredoxin" evidence="10">
    <location>
        <begin position="1"/>
        <end position="106"/>
    </location>
</feature>
<evidence type="ECO:0000256" key="6">
    <source>
        <dbReference type="NCBIfam" id="TIGR01068"/>
    </source>
</evidence>
<dbReference type="GO" id="GO:0045454">
    <property type="term" value="P:cell redox homeostasis"/>
    <property type="evidence" value="ECO:0007669"/>
    <property type="project" value="TreeGrafter"/>
</dbReference>
<dbReference type="FunFam" id="3.40.30.10:FF:000001">
    <property type="entry name" value="Thioredoxin"/>
    <property type="match status" value="1"/>
</dbReference>
<dbReference type="RefSeq" id="WP_108823699.1">
    <property type="nucleotide sequence ID" value="NZ_CP023004.1"/>
</dbReference>
<dbReference type="GO" id="GO:0005829">
    <property type="term" value="C:cytosol"/>
    <property type="evidence" value="ECO:0007669"/>
    <property type="project" value="TreeGrafter"/>
</dbReference>
<dbReference type="InterPro" id="IPR005746">
    <property type="entry name" value="Thioredoxin"/>
</dbReference>
<evidence type="ECO:0000256" key="4">
    <source>
        <dbReference type="ARBA" id="ARBA00023157"/>
    </source>
</evidence>
<keyword evidence="12" id="KW-1185">Reference proteome</keyword>
<evidence type="ECO:0000256" key="2">
    <source>
        <dbReference type="ARBA" id="ARBA00022448"/>
    </source>
</evidence>
<dbReference type="PROSITE" id="PS00194">
    <property type="entry name" value="THIOREDOXIN_1"/>
    <property type="match status" value="1"/>
</dbReference>
<evidence type="ECO:0000256" key="7">
    <source>
        <dbReference type="PIRNR" id="PIRNR000077"/>
    </source>
</evidence>
<evidence type="ECO:0000313" key="11">
    <source>
        <dbReference type="EMBL" id="AWI07891.1"/>
    </source>
</evidence>
<dbReference type="EMBL" id="CP023004">
    <property type="protein sequence ID" value="AWI07891.1"/>
    <property type="molecule type" value="Genomic_DNA"/>
</dbReference>
<dbReference type="InterPro" id="IPR017937">
    <property type="entry name" value="Thioredoxin_CS"/>
</dbReference>
<reference evidence="11 12" key="1">
    <citation type="journal article" date="2018" name="Syst. Appl. Microbiol.">
        <title>Ereboglobus luteus gen. nov. sp. nov. from cockroach guts, and new insights into the oxygen relationship of the genera Opitutus and Didymococcus (Verrucomicrobia: Opitutaceae).</title>
        <authorList>
            <person name="Tegtmeier D."/>
            <person name="Belitz A."/>
            <person name="Radek R."/>
            <person name="Heimerl T."/>
            <person name="Brune A."/>
        </authorList>
    </citation>
    <scope>NUCLEOTIDE SEQUENCE [LARGE SCALE GENOMIC DNA]</scope>
    <source>
        <strain evidence="11 12">Ho45</strain>
    </source>
</reference>
<dbReference type="InterPro" id="IPR013766">
    <property type="entry name" value="Thioredoxin_domain"/>
</dbReference>
<accession>A0A2U8DZ86</accession>
<keyword evidence="3" id="KW-0249">Electron transport</keyword>
<dbReference type="Pfam" id="PF00085">
    <property type="entry name" value="Thioredoxin"/>
    <property type="match status" value="1"/>
</dbReference>
<dbReference type="SUPFAM" id="SSF52833">
    <property type="entry name" value="Thioredoxin-like"/>
    <property type="match status" value="1"/>
</dbReference>
<evidence type="ECO:0000256" key="1">
    <source>
        <dbReference type="ARBA" id="ARBA00008987"/>
    </source>
</evidence>
<proteinExistence type="inferred from homology"/>
<dbReference type="PIRSF" id="PIRSF000077">
    <property type="entry name" value="Thioredoxin"/>
    <property type="match status" value="1"/>
</dbReference>
<dbReference type="PANTHER" id="PTHR45663:SF11">
    <property type="entry name" value="GEO12009P1"/>
    <property type="match status" value="1"/>
</dbReference>
<dbReference type="NCBIfam" id="TIGR01068">
    <property type="entry name" value="thioredoxin"/>
    <property type="match status" value="1"/>
</dbReference>
<feature type="active site" description="Nucleophile" evidence="8">
    <location>
        <position position="31"/>
    </location>
</feature>
<dbReference type="InterPro" id="IPR036249">
    <property type="entry name" value="Thioredoxin-like_sf"/>
</dbReference>
<keyword evidence="4 9" id="KW-1015">Disulfide bond</keyword>
<evidence type="ECO:0000313" key="12">
    <source>
        <dbReference type="Proteomes" id="UP000244896"/>
    </source>
</evidence>
<sequence length="106" mass="11372">MSANIADLTADTFKTAIANGLVLIDLWAPWCGPCKAMAPILDELATDLEGKVTIAKLNIDDHGAVAAEYNVRAIPTFLLFKDGKLIDTVVGMQSKGSFIAKLQPHF</sequence>
<dbReference type="Gene3D" id="3.40.30.10">
    <property type="entry name" value="Glutaredoxin"/>
    <property type="match status" value="1"/>
</dbReference>
<dbReference type="GO" id="GO:0015035">
    <property type="term" value="F:protein-disulfide reductase activity"/>
    <property type="evidence" value="ECO:0007669"/>
    <property type="project" value="UniProtKB-UniRule"/>
</dbReference>
<evidence type="ECO:0000256" key="5">
    <source>
        <dbReference type="ARBA" id="ARBA00023284"/>
    </source>
</evidence>
<evidence type="ECO:0000256" key="8">
    <source>
        <dbReference type="PIRSR" id="PIRSR000077-1"/>
    </source>
</evidence>
<dbReference type="PROSITE" id="PS51352">
    <property type="entry name" value="THIOREDOXIN_2"/>
    <property type="match status" value="1"/>
</dbReference>
<dbReference type="CDD" id="cd02947">
    <property type="entry name" value="TRX_family"/>
    <property type="match status" value="1"/>
</dbReference>
<dbReference type="PANTHER" id="PTHR45663">
    <property type="entry name" value="GEO12009P1"/>
    <property type="match status" value="1"/>
</dbReference>
<organism evidence="11 12">
    <name type="scientific">Ereboglobus luteus</name>
    <dbReference type="NCBI Taxonomy" id="1796921"/>
    <lineage>
        <taxon>Bacteria</taxon>
        <taxon>Pseudomonadati</taxon>
        <taxon>Verrucomicrobiota</taxon>
        <taxon>Opitutia</taxon>
        <taxon>Opitutales</taxon>
        <taxon>Opitutaceae</taxon>
        <taxon>Ereboglobus</taxon>
    </lineage>
</organism>
<feature type="site" description="Contributes to redox potential value" evidence="8">
    <location>
        <position position="33"/>
    </location>
</feature>
<protein>
    <recommendedName>
        <fullName evidence="6 7">Thioredoxin</fullName>
    </recommendedName>
</protein>
<dbReference type="PRINTS" id="PR00421">
    <property type="entry name" value="THIOREDOXIN"/>
</dbReference>
<name>A0A2U8DZ86_9BACT</name>
<feature type="site" description="Contributes to redox potential value" evidence="8">
    <location>
        <position position="32"/>
    </location>
</feature>
<evidence type="ECO:0000256" key="9">
    <source>
        <dbReference type="PIRSR" id="PIRSR000077-4"/>
    </source>
</evidence>
<dbReference type="Proteomes" id="UP000244896">
    <property type="component" value="Chromosome"/>
</dbReference>
<dbReference type="OrthoDB" id="9790390at2"/>
<evidence type="ECO:0000259" key="10">
    <source>
        <dbReference type="PROSITE" id="PS51352"/>
    </source>
</evidence>
<keyword evidence="5 9" id="KW-0676">Redox-active center</keyword>
<comment type="similarity">
    <text evidence="1 7">Belongs to the thioredoxin family.</text>
</comment>
<feature type="active site" description="Nucleophile" evidence="8">
    <location>
        <position position="34"/>
    </location>
</feature>
<evidence type="ECO:0000256" key="3">
    <source>
        <dbReference type="ARBA" id="ARBA00022982"/>
    </source>
</evidence>
<feature type="disulfide bond" description="Redox-active" evidence="9">
    <location>
        <begin position="31"/>
        <end position="34"/>
    </location>
</feature>
<dbReference type="AlphaFoldDB" id="A0A2U8DZ86"/>
<keyword evidence="2" id="KW-0813">Transport</keyword>
<gene>
    <name evidence="11" type="primary">trxA</name>
    <name evidence="11" type="ORF">CKA38_00230</name>
</gene>